<dbReference type="AlphaFoldDB" id="E3HY72"/>
<accession>E3HY72</accession>
<keyword evidence="1" id="KW-0472">Membrane</keyword>
<sequence length="71" mass="8154">MQVAQLRDSSYATLLWRFSVLDSVIVYLVGGFAAIKLTQHLLRVLFRLICDAACVFSCALYVFWYLNFVLT</sequence>
<protein>
    <submittedName>
        <fullName evidence="2">Uncharacterized protein</fullName>
    </submittedName>
</protein>
<keyword evidence="2" id="KW-0614">Plasmid</keyword>
<keyword evidence="1" id="KW-0812">Transmembrane</keyword>
<dbReference type="HOGENOM" id="CLU_2730673_0_0_4"/>
<evidence type="ECO:0000256" key="1">
    <source>
        <dbReference type="SAM" id="Phobius"/>
    </source>
</evidence>
<proteinExistence type="predicted"/>
<keyword evidence="1" id="KW-1133">Transmembrane helix</keyword>
<dbReference type="KEGG" id="axy:AXYL_06742"/>
<name>E3HY72_ACHXA</name>
<geneLocation type="plasmid" evidence="2 3">
    <name>pA82</name>
</geneLocation>
<dbReference type="EMBL" id="CP002289">
    <property type="protein sequence ID" value="ADP20026.1"/>
    <property type="molecule type" value="Genomic_DNA"/>
</dbReference>
<evidence type="ECO:0000313" key="2">
    <source>
        <dbReference type="EMBL" id="ADP20026.1"/>
    </source>
</evidence>
<organism evidence="2 3">
    <name type="scientific">Achromobacter xylosoxidans (strain A8)</name>
    <dbReference type="NCBI Taxonomy" id="762376"/>
    <lineage>
        <taxon>Bacteria</taxon>
        <taxon>Pseudomonadati</taxon>
        <taxon>Pseudomonadota</taxon>
        <taxon>Betaproteobacteria</taxon>
        <taxon>Burkholderiales</taxon>
        <taxon>Alcaligenaceae</taxon>
        <taxon>Achromobacter</taxon>
    </lineage>
</organism>
<evidence type="ECO:0000313" key="3">
    <source>
        <dbReference type="Proteomes" id="UP000006876"/>
    </source>
</evidence>
<gene>
    <name evidence="2" type="ordered locus">AXYL_06742</name>
</gene>
<reference evidence="3" key="1">
    <citation type="journal article" date="2011" name="J. Bacteriol.">
        <title>Complete genome sequence of the haloaromatic acid-degrading bacterium Achromobacter xylosoxidans A8.</title>
        <authorList>
            <person name="Strnad H."/>
            <person name="Ridl J."/>
            <person name="Paces J."/>
            <person name="Kolar M."/>
            <person name="Vlcek C."/>
            <person name="Paces V."/>
        </authorList>
    </citation>
    <scope>NUCLEOTIDE SEQUENCE [LARGE SCALE GENOMIC DNA]</scope>
    <source>
        <strain evidence="3">A8</strain>
        <plasmid evidence="3">pA82</plasmid>
    </source>
</reference>
<feature type="transmembrane region" description="Helical" evidence="1">
    <location>
        <begin position="14"/>
        <end position="35"/>
    </location>
</feature>
<dbReference type="Proteomes" id="UP000006876">
    <property type="component" value="Plasmid pA82"/>
</dbReference>
<feature type="transmembrane region" description="Helical" evidence="1">
    <location>
        <begin position="44"/>
        <end position="66"/>
    </location>
</feature>